<dbReference type="CDD" id="cd11058">
    <property type="entry name" value="CYP60B-like"/>
    <property type="match status" value="1"/>
</dbReference>
<protein>
    <submittedName>
        <fullName evidence="9">Cytochrome P450 CYP561D2P</fullName>
    </submittedName>
</protein>
<dbReference type="InterPro" id="IPR036396">
    <property type="entry name" value="Cyt_P450_sf"/>
</dbReference>
<dbReference type="PRINTS" id="PR00385">
    <property type="entry name" value="P450"/>
</dbReference>
<evidence type="ECO:0000313" key="10">
    <source>
        <dbReference type="Proteomes" id="UP001230504"/>
    </source>
</evidence>
<dbReference type="PRINTS" id="PR00463">
    <property type="entry name" value="EP450I"/>
</dbReference>
<keyword evidence="10" id="KW-1185">Reference proteome</keyword>
<name>A0AAD8PSE3_9PEZI</name>
<evidence type="ECO:0000256" key="3">
    <source>
        <dbReference type="ARBA" id="ARBA00022617"/>
    </source>
</evidence>
<dbReference type="PROSITE" id="PS00086">
    <property type="entry name" value="CYTOCHROME_P450"/>
    <property type="match status" value="1"/>
</dbReference>
<dbReference type="GO" id="GO:0005506">
    <property type="term" value="F:iron ion binding"/>
    <property type="evidence" value="ECO:0007669"/>
    <property type="project" value="InterPro"/>
</dbReference>
<keyword evidence="8" id="KW-0472">Membrane</keyword>
<dbReference type="GO" id="GO:0020037">
    <property type="term" value="F:heme binding"/>
    <property type="evidence" value="ECO:0007669"/>
    <property type="project" value="InterPro"/>
</dbReference>
<dbReference type="Gene3D" id="1.10.630.10">
    <property type="entry name" value="Cytochrome P450"/>
    <property type="match status" value="1"/>
</dbReference>
<keyword evidence="7" id="KW-0560">Oxidoreductase</keyword>
<dbReference type="PANTHER" id="PTHR24305:SF210">
    <property type="entry name" value="CYTOCHROME P450 MONOOXYGENASE ASQL-RELATED"/>
    <property type="match status" value="1"/>
</dbReference>
<evidence type="ECO:0000256" key="7">
    <source>
        <dbReference type="RuleBase" id="RU000461"/>
    </source>
</evidence>
<evidence type="ECO:0000256" key="1">
    <source>
        <dbReference type="ARBA" id="ARBA00001971"/>
    </source>
</evidence>
<accession>A0AAD8PSE3</accession>
<dbReference type="Proteomes" id="UP001230504">
    <property type="component" value="Unassembled WGS sequence"/>
</dbReference>
<dbReference type="GO" id="GO:0004497">
    <property type="term" value="F:monooxygenase activity"/>
    <property type="evidence" value="ECO:0007669"/>
    <property type="project" value="UniProtKB-KW"/>
</dbReference>
<dbReference type="EMBL" id="JAHLJV010000069">
    <property type="protein sequence ID" value="KAK1579224.1"/>
    <property type="molecule type" value="Genomic_DNA"/>
</dbReference>
<dbReference type="InterPro" id="IPR002401">
    <property type="entry name" value="Cyt_P450_E_grp-I"/>
</dbReference>
<keyword evidence="7" id="KW-0503">Monooxygenase</keyword>
<evidence type="ECO:0000256" key="5">
    <source>
        <dbReference type="ARBA" id="ARBA00023004"/>
    </source>
</evidence>
<evidence type="ECO:0000256" key="2">
    <source>
        <dbReference type="ARBA" id="ARBA00010617"/>
    </source>
</evidence>
<feature type="binding site" description="axial binding residue" evidence="6">
    <location>
        <position position="449"/>
    </location>
    <ligand>
        <name>heme</name>
        <dbReference type="ChEBI" id="CHEBI:30413"/>
    </ligand>
    <ligandPart>
        <name>Fe</name>
        <dbReference type="ChEBI" id="CHEBI:18248"/>
    </ligandPart>
</feature>
<evidence type="ECO:0000256" key="4">
    <source>
        <dbReference type="ARBA" id="ARBA00022723"/>
    </source>
</evidence>
<dbReference type="InterPro" id="IPR001128">
    <property type="entry name" value="Cyt_P450"/>
</dbReference>
<evidence type="ECO:0000256" key="8">
    <source>
        <dbReference type="SAM" id="Phobius"/>
    </source>
</evidence>
<evidence type="ECO:0000256" key="6">
    <source>
        <dbReference type="PIRSR" id="PIRSR602401-1"/>
    </source>
</evidence>
<evidence type="ECO:0000313" key="9">
    <source>
        <dbReference type="EMBL" id="KAK1579224.1"/>
    </source>
</evidence>
<dbReference type="SUPFAM" id="SSF48264">
    <property type="entry name" value="Cytochrome P450"/>
    <property type="match status" value="1"/>
</dbReference>
<dbReference type="PANTHER" id="PTHR24305">
    <property type="entry name" value="CYTOCHROME P450"/>
    <property type="match status" value="1"/>
</dbReference>
<reference evidence="9" key="1">
    <citation type="submission" date="2021-06" db="EMBL/GenBank/DDBJ databases">
        <title>Comparative genomics, transcriptomics and evolutionary studies reveal genomic signatures of adaptation to plant cell wall in hemibiotrophic fungi.</title>
        <authorList>
            <consortium name="DOE Joint Genome Institute"/>
            <person name="Baroncelli R."/>
            <person name="Diaz J.F."/>
            <person name="Benocci T."/>
            <person name="Peng M."/>
            <person name="Battaglia E."/>
            <person name="Haridas S."/>
            <person name="Andreopoulos W."/>
            <person name="Labutti K."/>
            <person name="Pangilinan J."/>
            <person name="Floch G.L."/>
            <person name="Makela M.R."/>
            <person name="Henrissat B."/>
            <person name="Grigoriev I.V."/>
            <person name="Crouch J.A."/>
            <person name="De Vries R.P."/>
            <person name="Sukno S.A."/>
            <person name="Thon M.R."/>
        </authorList>
    </citation>
    <scope>NUCLEOTIDE SEQUENCE</scope>
    <source>
        <strain evidence="9">CBS 125086</strain>
    </source>
</reference>
<dbReference type="AlphaFoldDB" id="A0AAD8PSE3"/>
<keyword evidence="4 6" id="KW-0479">Metal-binding</keyword>
<keyword evidence="5 6" id="KW-0408">Iron</keyword>
<comment type="cofactor">
    <cofactor evidence="1 6">
        <name>heme</name>
        <dbReference type="ChEBI" id="CHEBI:30413"/>
    </cofactor>
</comment>
<organism evidence="9 10">
    <name type="scientific">Colletotrichum navitas</name>
    <dbReference type="NCBI Taxonomy" id="681940"/>
    <lineage>
        <taxon>Eukaryota</taxon>
        <taxon>Fungi</taxon>
        <taxon>Dikarya</taxon>
        <taxon>Ascomycota</taxon>
        <taxon>Pezizomycotina</taxon>
        <taxon>Sordariomycetes</taxon>
        <taxon>Hypocreomycetidae</taxon>
        <taxon>Glomerellales</taxon>
        <taxon>Glomerellaceae</taxon>
        <taxon>Colletotrichum</taxon>
        <taxon>Colletotrichum graminicola species complex</taxon>
    </lineage>
</organism>
<sequence length="505" mass="58033">MPALANELISRLTPASSVHLLLVAFVLYRIGVVIWRLFFHPLAGFPGPKLYAASYLPFTFQNYVMGTLVKESLNLHKKYGPIVRVSPTRLAIDGSIAWPEIFTRRPHQAEFEKTVEFYGLSDRIGIFPTYREDHRRQRRIMAHAFSEAALTEQESYVKSYVDLLMLRLGEQAQQGKISDIAKWYNCFTFDVIGELAFADPFYSLEKSDYHPWIAMIFFSIKANSRIMFLFQYSFLRPFLLLVGSKTMRMKDESENLAREKTDKRLALRDDNRKDFMSYILRNNKEDGNGMSHEEIHANSRAFIVAGSETTATALSGLTFHLTRNPDVYRNLVQEIREAFASEEEITTKSTKRLTYLHACLEETLRIYPPAAETPPRVSPGDVIDGKFIPKGTYISVYQWATHHNPLNFADPDAFRPQRFLPVAHPLYESRYSTDNKAAFRPFSTGPRDCIGKNLAYAEMQVVAARLLWSFDIELQEGQEDWVSSQATFTVYHKGPLMVKLKPRAK</sequence>
<comment type="caution">
    <text evidence="9">The sequence shown here is derived from an EMBL/GenBank/DDBJ whole genome shotgun (WGS) entry which is preliminary data.</text>
</comment>
<feature type="transmembrane region" description="Helical" evidence="8">
    <location>
        <begin position="20"/>
        <end position="39"/>
    </location>
</feature>
<gene>
    <name evidence="9" type="ORF">LY79DRAFT_347510</name>
</gene>
<dbReference type="GO" id="GO:0016705">
    <property type="term" value="F:oxidoreductase activity, acting on paired donors, with incorporation or reduction of molecular oxygen"/>
    <property type="evidence" value="ECO:0007669"/>
    <property type="project" value="InterPro"/>
</dbReference>
<keyword evidence="8" id="KW-0812">Transmembrane</keyword>
<keyword evidence="3 6" id="KW-0349">Heme</keyword>
<dbReference type="GeneID" id="85436864"/>
<keyword evidence="8" id="KW-1133">Transmembrane helix</keyword>
<dbReference type="InterPro" id="IPR050121">
    <property type="entry name" value="Cytochrome_P450_monoxygenase"/>
</dbReference>
<proteinExistence type="inferred from homology"/>
<dbReference type="Pfam" id="PF00067">
    <property type="entry name" value="p450"/>
    <property type="match status" value="1"/>
</dbReference>
<dbReference type="RefSeq" id="XP_060410375.1">
    <property type="nucleotide sequence ID" value="XM_060552624.1"/>
</dbReference>
<dbReference type="InterPro" id="IPR017972">
    <property type="entry name" value="Cyt_P450_CS"/>
</dbReference>
<comment type="similarity">
    <text evidence="2 7">Belongs to the cytochrome P450 family.</text>
</comment>